<dbReference type="Pfam" id="PF07841">
    <property type="entry name" value="DM4_12"/>
    <property type="match status" value="1"/>
</dbReference>
<dbReference type="SMART" id="SM00718">
    <property type="entry name" value="DM4_12"/>
    <property type="match status" value="1"/>
</dbReference>
<name>A0A9N9X9J7_DIABA</name>
<dbReference type="Proteomes" id="UP001153709">
    <property type="component" value="Chromosome 2"/>
</dbReference>
<proteinExistence type="predicted"/>
<dbReference type="EMBL" id="OU898277">
    <property type="protein sequence ID" value="CAG9830253.1"/>
    <property type="molecule type" value="Genomic_DNA"/>
</dbReference>
<gene>
    <name evidence="2" type="ORF">DIABBA_LOCUS3974</name>
</gene>
<dbReference type="OrthoDB" id="6340174at2759"/>
<feature type="signal peptide" evidence="1">
    <location>
        <begin position="1"/>
        <end position="25"/>
    </location>
</feature>
<reference evidence="2" key="1">
    <citation type="submission" date="2022-01" db="EMBL/GenBank/DDBJ databases">
        <authorList>
            <person name="King R."/>
        </authorList>
    </citation>
    <scope>NUCLEOTIDE SEQUENCE</scope>
</reference>
<evidence type="ECO:0000313" key="3">
    <source>
        <dbReference type="Proteomes" id="UP001153709"/>
    </source>
</evidence>
<dbReference type="AlphaFoldDB" id="A0A9N9X9J7"/>
<feature type="chain" id="PRO_5040348819" evidence="1">
    <location>
        <begin position="26"/>
        <end position="205"/>
    </location>
</feature>
<dbReference type="PANTHER" id="PTHR21398">
    <property type="entry name" value="AGAP007094-PA"/>
    <property type="match status" value="1"/>
</dbReference>
<protein>
    <submittedName>
        <fullName evidence="2">Uncharacterized protein</fullName>
    </submittedName>
</protein>
<evidence type="ECO:0000313" key="2">
    <source>
        <dbReference type="EMBL" id="CAG9830253.1"/>
    </source>
</evidence>
<keyword evidence="1" id="KW-0732">Signal</keyword>
<dbReference type="PANTHER" id="PTHR21398:SF22">
    <property type="entry name" value="IP12060P-RELATED"/>
    <property type="match status" value="1"/>
</dbReference>
<sequence length="205" mass="23083">MTENTKFRCLCSLLVLVILVGKVVPQGFQFTNPIRFPYSSTGNPYIGMFVAIALPIDIRGPADLFFSMNFESSYALPSNQSLLNYPPIYASTRQLIYRLLESKIKGYGYPGKKCLQRAICEAAEYTTENYGVLGDILHILLTPSTSPNDTNVEDYAKSEEYGRTKGNCKKYKKNCGLSILNLFSVIKDTYSMYNPQTLKKEISML</sequence>
<evidence type="ECO:0000256" key="1">
    <source>
        <dbReference type="SAM" id="SignalP"/>
    </source>
</evidence>
<accession>A0A9N9X9J7</accession>
<organism evidence="2 3">
    <name type="scientific">Diabrotica balteata</name>
    <name type="common">Banded cucumber beetle</name>
    <dbReference type="NCBI Taxonomy" id="107213"/>
    <lineage>
        <taxon>Eukaryota</taxon>
        <taxon>Metazoa</taxon>
        <taxon>Ecdysozoa</taxon>
        <taxon>Arthropoda</taxon>
        <taxon>Hexapoda</taxon>
        <taxon>Insecta</taxon>
        <taxon>Pterygota</taxon>
        <taxon>Neoptera</taxon>
        <taxon>Endopterygota</taxon>
        <taxon>Coleoptera</taxon>
        <taxon>Polyphaga</taxon>
        <taxon>Cucujiformia</taxon>
        <taxon>Chrysomeloidea</taxon>
        <taxon>Chrysomelidae</taxon>
        <taxon>Galerucinae</taxon>
        <taxon>Diabroticina</taxon>
        <taxon>Diabroticites</taxon>
        <taxon>Diabrotica</taxon>
    </lineage>
</organism>
<keyword evidence="3" id="KW-1185">Reference proteome</keyword>
<dbReference type="InterPro" id="IPR006631">
    <property type="entry name" value="DM4_12"/>
</dbReference>